<sequence length="51" mass="5596">MEDDSYDISASQNLQSLPLFSTPPSPPRQGNLIPYPPKKPPKEMPLITATS</sequence>
<feature type="non-terminal residue" evidence="2">
    <location>
        <position position="51"/>
    </location>
</feature>
<reference evidence="2 3" key="1">
    <citation type="submission" date="2023-11" db="EMBL/GenBank/DDBJ databases">
        <title>Halocaridina rubra genome assembly.</title>
        <authorList>
            <person name="Smith C."/>
        </authorList>
    </citation>
    <scope>NUCLEOTIDE SEQUENCE [LARGE SCALE GENOMIC DNA]</scope>
    <source>
        <strain evidence="2">EP-1</strain>
        <tissue evidence="2">Whole</tissue>
    </source>
</reference>
<evidence type="ECO:0000256" key="1">
    <source>
        <dbReference type="SAM" id="MobiDB-lite"/>
    </source>
</evidence>
<accession>A0AAN8XKN9</accession>
<keyword evidence="3" id="KW-1185">Reference proteome</keyword>
<dbReference type="EMBL" id="JAXCGZ010001387">
    <property type="protein sequence ID" value="KAK7085262.1"/>
    <property type="molecule type" value="Genomic_DNA"/>
</dbReference>
<evidence type="ECO:0000313" key="3">
    <source>
        <dbReference type="Proteomes" id="UP001381693"/>
    </source>
</evidence>
<organism evidence="2 3">
    <name type="scientific">Halocaridina rubra</name>
    <name type="common">Hawaiian red shrimp</name>
    <dbReference type="NCBI Taxonomy" id="373956"/>
    <lineage>
        <taxon>Eukaryota</taxon>
        <taxon>Metazoa</taxon>
        <taxon>Ecdysozoa</taxon>
        <taxon>Arthropoda</taxon>
        <taxon>Crustacea</taxon>
        <taxon>Multicrustacea</taxon>
        <taxon>Malacostraca</taxon>
        <taxon>Eumalacostraca</taxon>
        <taxon>Eucarida</taxon>
        <taxon>Decapoda</taxon>
        <taxon>Pleocyemata</taxon>
        <taxon>Caridea</taxon>
        <taxon>Atyoidea</taxon>
        <taxon>Atyidae</taxon>
        <taxon>Halocaridina</taxon>
    </lineage>
</organism>
<gene>
    <name evidence="2" type="ORF">SK128_019315</name>
</gene>
<proteinExistence type="predicted"/>
<feature type="region of interest" description="Disordered" evidence="1">
    <location>
        <begin position="1"/>
        <end position="51"/>
    </location>
</feature>
<name>A0AAN8XKN9_HALRR</name>
<evidence type="ECO:0000313" key="2">
    <source>
        <dbReference type="EMBL" id="KAK7085262.1"/>
    </source>
</evidence>
<comment type="caution">
    <text evidence="2">The sequence shown here is derived from an EMBL/GenBank/DDBJ whole genome shotgun (WGS) entry which is preliminary data.</text>
</comment>
<protein>
    <submittedName>
        <fullName evidence="2">Uncharacterized protein</fullName>
    </submittedName>
</protein>
<dbReference type="Proteomes" id="UP001381693">
    <property type="component" value="Unassembled WGS sequence"/>
</dbReference>
<dbReference type="AlphaFoldDB" id="A0AAN8XKN9"/>